<evidence type="ECO:0000256" key="4">
    <source>
        <dbReference type="ARBA" id="ARBA00022692"/>
    </source>
</evidence>
<dbReference type="PANTHER" id="PTHR30069:SF46">
    <property type="entry name" value="OAR PROTEIN"/>
    <property type="match status" value="1"/>
</dbReference>
<evidence type="ECO:0000256" key="3">
    <source>
        <dbReference type="ARBA" id="ARBA00022452"/>
    </source>
</evidence>
<reference evidence="11 12" key="1">
    <citation type="submission" date="2020-11" db="EMBL/GenBank/DDBJ databases">
        <title>Draft Genome Sequence and Secondary Metabolite Biosynthetic Potential of the Lysobacter niastensis Type strain DSM 18481.</title>
        <authorList>
            <person name="Turrini P."/>
            <person name="Artuso I."/>
            <person name="Tescari M."/>
            <person name="Lugli G.A."/>
            <person name="Frangipani E."/>
            <person name="Ventura M."/>
            <person name="Visca P."/>
        </authorList>
    </citation>
    <scope>NUCLEOTIDE SEQUENCE [LARGE SCALE GENOMIC DNA]</scope>
    <source>
        <strain evidence="11 12">DSM 18481</strain>
    </source>
</reference>
<dbReference type="Pfam" id="PF07715">
    <property type="entry name" value="Plug"/>
    <property type="match status" value="1"/>
</dbReference>
<keyword evidence="11" id="KW-0675">Receptor</keyword>
<keyword evidence="8" id="KW-0732">Signal</keyword>
<dbReference type="PANTHER" id="PTHR30069">
    <property type="entry name" value="TONB-DEPENDENT OUTER MEMBRANE RECEPTOR"/>
    <property type="match status" value="1"/>
</dbReference>
<dbReference type="InterPro" id="IPR036942">
    <property type="entry name" value="Beta-barrel_TonB_sf"/>
</dbReference>
<dbReference type="Gene3D" id="2.170.130.10">
    <property type="entry name" value="TonB-dependent receptor, plug domain"/>
    <property type="match status" value="1"/>
</dbReference>
<dbReference type="PROSITE" id="PS52016">
    <property type="entry name" value="TONB_DEPENDENT_REC_3"/>
    <property type="match status" value="1"/>
</dbReference>
<feature type="domain" description="TonB-dependent receptor plug" evidence="9">
    <location>
        <begin position="131"/>
        <end position="229"/>
    </location>
</feature>
<feature type="chain" id="PRO_5047170914" evidence="8">
    <location>
        <begin position="28"/>
        <end position="1024"/>
    </location>
</feature>
<proteinExistence type="inferred from homology"/>
<evidence type="ECO:0000313" key="11">
    <source>
        <dbReference type="EMBL" id="MBF6025017.1"/>
    </source>
</evidence>
<dbReference type="Proteomes" id="UP001429984">
    <property type="component" value="Unassembled WGS sequence"/>
</dbReference>
<dbReference type="SUPFAM" id="SSF56935">
    <property type="entry name" value="Porins"/>
    <property type="match status" value="1"/>
</dbReference>
<dbReference type="Pfam" id="PF13620">
    <property type="entry name" value="CarboxypepD_reg"/>
    <property type="match status" value="1"/>
</dbReference>
<dbReference type="Gene3D" id="2.60.40.1120">
    <property type="entry name" value="Carboxypeptidase-like, regulatory domain"/>
    <property type="match status" value="1"/>
</dbReference>
<organism evidence="11 12">
    <name type="scientific">Lysobacter niastensis</name>
    <dbReference type="NCBI Taxonomy" id="380629"/>
    <lineage>
        <taxon>Bacteria</taxon>
        <taxon>Pseudomonadati</taxon>
        <taxon>Pseudomonadota</taxon>
        <taxon>Gammaproteobacteria</taxon>
        <taxon>Lysobacterales</taxon>
        <taxon>Lysobacteraceae</taxon>
        <taxon>Lysobacter</taxon>
    </lineage>
</organism>
<evidence type="ECO:0000256" key="1">
    <source>
        <dbReference type="ARBA" id="ARBA00004571"/>
    </source>
</evidence>
<evidence type="ECO:0000256" key="5">
    <source>
        <dbReference type="ARBA" id="ARBA00023136"/>
    </source>
</evidence>
<dbReference type="InterPro" id="IPR013784">
    <property type="entry name" value="Carb-bd-like_fold"/>
</dbReference>
<keyword evidence="6 7" id="KW-0998">Cell outer membrane</keyword>
<keyword evidence="2 7" id="KW-0813">Transport</keyword>
<evidence type="ECO:0000256" key="8">
    <source>
        <dbReference type="SAM" id="SignalP"/>
    </source>
</evidence>
<keyword evidence="12" id="KW-1185">Reference proteome</keyword>
<dbReference type="Pfam" id="PF25183">
    <property type="entry name" value="OMP_b-brl_4"/>
    <property type="match status" value="1"/>
</dbReference>
<dbReference type="SUPFAM" id="SSF49452">
    <property type="entry name" value="Starch-binding domain-like"/>
    <property type="match status" value="1"/>
</dbReference>
<dbReference type="InterPro" id="IPR039426">
    <property type="entry name" value="TonB-dep_rcpt-like"/>
</dbReference>
<evidence type="ECO:0000259" key="10">
    <source>
        <dbReference type="Pfam" id="PF25183"/>
    </source>
</evidence>
<feature type="domain" description="TonB-dependent transporter Oar-like beta-barrel" evidence="10">
    <location>
        <begin position="311"/>
        <end position="970"/>
    </location>
</feature>
<evidence type="ECO:0000256" key="7">
    <source>
        <dbReference type="PROSITE-ProRule" id="PRU01360"/>
    </source>
</evidence>
<dbReference type="RefSeq" id="WP_194931629.1">
    <property type="nucleotide sequence ID" value="NZ_JADLZT010000007.1"/>
</dbReference>
<dbReference type="EMBL" id="JADLZT010000007">
    <property type="protein sequence ID" value="MBF6025017.1"/>
    <property type="molecule type" value="Genomic_DNA"/>
</dbReference>
<accession>A0ABS0BBG6</accession>
<comment type="subcellular location">
    <subcellularLocation>
        <location evidence="1 7">Cell outer membrane</location>
        <topology evidence="1 7">Multi-pass membrane protein</topology>
    </subcellularLocation>
</comment>
<keyword evidence="4 7" id="KW-0812">Transmembrane</keyword>
<evidence type="ECO:0000256" key="6">
    <source>
        <dbReference type="ARBA" id="ARBA00023237"/>
    </source>
</evidence>
<dbReference type="InterPro" id="IPR037066">
    <property type="entry name" value="Plug_dom_sf"/>
</dbReference>
<evidence type="ECO:0000259" key="9">
    <source>
        <dbReference type="Pfam" id="PF07715"/>
    </source>
</evidence>
<name>A0ABS0BBG6_9GAMM</name>
<comment type="similarity">
    <text evidence="7">Belongs to the TonB-dependent receptor family.</text>
</comment>
<evidence type="ECO:0000256" key="2">
    <source>
        <dbReference type="ARBA" id="ARBA00022448"/>
    </source>
</evidence>
<keyword evidence="3 7" id="KW-1134">Transmembrane beta strand</keyword>
<dbReference type="InterPro" id="IPR057601">
    <property type="entry name" value="Oar-like_b-barrel"/>
</dbReference>
<protein>
    <submittedName>
        <fullName evidence="11">TonB-dependent receptor</fullName>
    </submittedName>
</protein>
<comment type="caution">
    <text evidence="11">The sequence shown here is derived from an EMBL/GenBank/DDBJ whole genome shotgun (WGS) entry which is preliminary data.</text>
</comment>
<keyword evidence="5 7" id="KW-0472">Membrane</keyword>
<sequence length="1024" mass="111770">MRKAVLRRAALCIALGACIGAMSPVMAQSATGAVAGRATAGDRIVLTNTATGMTRNITVDADGSYRLAQLPVGDYSLQVVRDGQDVGSGVAVNVALGGTTTVNLGAAGNVVNLESVQVVGQAVVNRVDVRSTESATNVTREEIARLPVDQNLESVAELAPGVNVGNASFGGLSFGGASVAENAVYINGLNVTDFYTRQGFSTAPFAFYKEFQVKTGGYSVEFGRSTGGVINTVTRSGSNELEGGVEVTFEPAAMRSSADDHFHPDGSVHAYASHDTQQFTKANVWASGPLVKDRLFMFAMYEQRQNDKGYTNNLGNQWTDSYASDGFWGTKLDWRISDNHLLEVLAFSDAGDAKLTTYNYNFATSDVGLSQGDSFADSGGDNWSVTYTGWLAENFVAKAMYGINNRSSFTRSQLDEQCSRVTIDSSYNARWIALGRPVVGCHPTGNAVIERDDEREASRLDFEWTLGEHLLRFGFDRELMTTDQTNFYPGPEGKIYTALGVRPGQLLWEDVAVPAGVTEVIRGRRRSQGGVFETEATAFYVEDVWNVTPNFLLTLGLRWDQFDNRDAGGNSFIKDDMVAPRGGFSWDVKGDGTTKVYGNLGRYYMPVTNNVNATIAGGLIDEYTYYVLNGWNQQANPVTGAPYSAPILGAQIGPVDDRLNLSTADLRKSVDRDLEAVYQDEMLLGYQAMLNDAWSWGVNGTYRRVERALDDIRINHTPCGPTATLFPIGNPGESLTIWGDASMGCATPGWITIDTSKDGYRKGGSNEVIGYSDPERTYKALEFQIDRAWDGKWAFNASYLWSKSEGNFEGPVNSDTGYGDTGIVQHWDHPAANERYGVLFNDHRHQFKFRGSYALSEQWTVGANLQVLSGGPITAFGTTWPNDTLGAGSFTNEASGGGSGWICVDKCTGNNPATGRPYTYADRVYEYSPRGAFGELPWTWELGANVTWTLPVEGVDLKVRFSVFNLTNNQETVNIHARYEGQPGDYRNGEPMWNGAPSTLANTFNTGTRWQSPRYAQLVVSWQF</sequence>
<feature type="signal peptide" evidence="8">
    <location>
        <begin position="1"/>
        <end position="27"/>
    </location>
</feature>
<gene>
    <name evidence="11" type="ORF">IU514_13380</name>
</gene>
<evidence type="ECO:0000313" key="12">
    <source>
        <dbReference type="Proteomes" id="UP001429984"/>
    </source>
</evidence>
<dbReference type="Gene3D" id="2.40.170.20">
    <property type="entry name" value="TonB-dependent receptor, beta-barrel domain"/>
    <property type="match status" value="1"/>
</dbReference>
<dbReference type="InterPro" id="IPR012910">
    <property type="entry name" value="Plug_dom"/>
</dbReference>